<evidence type="ECO:0000313" key="11">
    <source>
        <dbReference type="EMBL" id="CAB5057835.1"/>
    </source>
</evidence>
<comment type="similarity">
    <text evidence="1">Belongs to the universal ribosomal protein uL22 family.</text>
</comment>
<dbReference type="HAMAP" id="MF_01331_B">
    <property type="entry name" value="Ribosomal_uL22_B"/>
    <property type="match status" value="1"/>
</dbReference>
<evidence type="ECO:0000256" key="1">
    <source>
        <dbReference type="ARBA" id="ARBA00009451"/>
    </source>
</evidence>
<dbReference type="EMBL" id="CAFBQV010000003">
    <property type="protein sequence ID" value="CAB5057835.1"/>
    <property type="molecule type" value="Genomic_DNA"/>
</dbReference>
<evidence type="ECO:0000313" key="8">
    <source>
        <dbReference type="EMBL" id="CAB4594739.1"/>
    </source>
</evidence>
<evidence type="ECO:0000313" key="7">
    <source>
        <dbReference type="EMBL" id="CAB4530171.1"/>
    </source>
</evidence>
<dbReference type="InterPro" id="IPR001063">
    <property type="entry name" value="Ribosomal_uL22"/>
</dbReference>
<accession>A0A6J6TQ37</accession>
<feature type="compositionally biased region" description="Low complexity" evidence="6">
    <location>
        <begin position="163"/>
        <end position="177"/>
    </location>
</feature>
<sequence>MTGPKLNEATRVAGISSGFRASTRFARLSPSKVRVVLNLVRGMDVKSADDLLRLTDRDSAHIVRKLLASAVANATNNFEQNAEELYIKACFADAGPTLKRFRPRAKGSSAAIFKRTSHITIVVDKLSDAALAIRETQSESRGGAESARRRDRVEASRARSQKSKAAAPDANANADAPVDAETETATEN</sequence>
<dbReference type="PANTHER" id="PTHR13501">
    <property type="entry name" value="CHLOROPLAST 50S RIBOSOMAL PROTEIN L22-RELATED"/>
    <property type="match status" value="1"/>
</dbReference>
<dbReference type="Pfam" id="PF00237">
    <property type="entry name" value="Ribosomal_L22"/>
    <property type="match status" value="1"/>
</dbReference>
<keyword evidence="5" id="KW-0687">Ribonucleoprotein</keyword>
<dbReference type="EMBL" id="CAEZUN010000020">
    <property type="protein sequence ID" value="CAB4594739.1"/>
    <property type="molecule type" value="Genomic_DNA"/>
</dbReference>
<dbReference type="InterPro" id="IPR018260">
    <property type="entry name" value="Ribosomal_uL22_CS"/>
</dbReference>
<dbReference type="EMBL" id="CAEZWU010000018">
    <property type="protein sequence ID" value="CAB4659998.1"/>
    <property type="molecule type" value="Genomic_DNA"/>
</dbReference>
<name>A0A6J6TQ37_9ZZZZ</name>
<dbReference type="InterPro" id="IPR036394">
    <property type="entry name" value="Ribosomal_uL22_sf"/>
</dbReference>
<gene>
    <name evidence="7" type="ORF">UFOPK1353_00144</name>
    <name evidence="8" type="ORF">UFOPK1826_00261</name>
    <name evidence="9" type="ORF">UFOPK2292_00198</name>
    <name evidence="10" type="ORF">UFOPK2855_00060</name>
    <name evidence="11" type="ORF">UFOPK4345_00046</name>
</gene>
<evidence type="ECO:0000313" key="10">
    <source>
        <dbReference type="EMBL" id="CAB4749276.1"/>
    </source>
</evidence>
<dbReference type="GO" id="GO:0019843">
    <property type="term" value="F:rRNA binding"/>
    <property type="evidence" value="ECO:0007669"/>
    <property type="project" value="UniProtKB-KW"/>
</dbReference>
<keyword evidence="2" id="KW-0699">rRNA-binding</keyword>
<evidence type="ECO:0000256" key="6">
    <source>
        <dbReference type="SAM" id="MobiDB-lite"/>
    </source>
</evidence>
<dbReference type="GO" id="GO:0006412">
    <property type="term" value="P:translation"/>
    <property type="evidence" value="ECO:0007669"/>
    <property type="project" value="InterPro"/>
</dbReference>
<dbReference type="PANTHER" id="PTHR13501:SF8">
    <property type="entry name" value="LARGE RIBOSOMAL SUBUNIT PROTEIN UL22M"/>
    <property type="match status" value="1"/>
</dbReference>
<reference evidence="10" key="1">
    <citation type="submission" date="2020-05" db="EMBL/GenBank/DDBJ databases">
        <authorList>
            <person name="Chiriac C."/>
            <person name="Salcher M."/>
            <person name="Ghai R."/>
            <person name="Kavagutti S V."/>
        </authorList>
    </citation>
    <scope>NUCLEOTIDE SEQUENCE</scope>
</reference>
<dbReference type="PROSITE" id="PS00464">
    <property type="entry name" value="RIBOSOMAL_L22"/>
    <property type="match status" value="1"/>
</dbReference>
<feature type="region of interest" description="Disordered" evidence="6">
    <location>
        <begin position="136"/>
        <end position="188"/>
    </location>
</feature>
<dbReference type="GO" id="GO:0003735">
    <property type="term" value="F:structural constituent of ribosome"/>
    <property type="evidence" value="ECO:0007669"/>
    <property type="project" value="InterPro"/>
</dbReference>
<keyword evidence="4" id="KW-0689">Ribosomal protein</keyword>
<dbReference type="NCBIfam" id="TIGR01044">
    <property type="entry name" value="rplV_bact"/>
    <property type="match status" value="1"/>
</dbReference>
<dbReference type="AlphaFoldDB" id="A0A6J6TQ37"/>
<evidence type="ECO:0000256" key="3">
    <source>
        <dbReference type="ARBA" id="ARBA00022884"/>
    </source>
</evidence>
<dbReference type="SUPFAM" id="SSF54843">
    <property type="entry name" value="Ribosomal protein L22"/>
    <property type="match status" value="1"/>
</dbReference>
<dbReference type="EMBL" id="CAEZSE010000013">
    <property type="protein sequence ID" value="CAB4530171.1"/>
    <property type="molecule type" value="Genomic_DNA"/>
</dbReference>
<dbReference type="InterPro" id="IPR005727">
    <property type="entry name" value="Ribosomal_uL22_bac/chlpt-type"/>
</dbReference>
<keyword evidence="3" id="KW-0694">RNA-binding</keyword>
<evidence type="ECO:0000313" key="9">
    <source>
        <dbReference type="EMBL" id="CAB4659998.1"/>
    </source>
</evidence>
<dbReference type="EMBL" id="CAEZZK010000006">
    <property type="protein sequence ID" value="CAB4749276.1"/>
    <property type="molecule type" value="Genomic_DNA"/>
</dbReference>
<dbReference type="Gene3D" id="3.90.470.10">
    <property type="entry name" value="Ribosomal protein L22/L17"/>
    <property type="match status" value="1"/>
</dbReference>
<evidence type="ECO:0000256" key="2">
    <source>
        <dbReference type="ARBA" id="ARBA00022730"/>
    </source>
</evidence>
<proteinExistence type="inferred from homology"/>
<feature type="compositionally biased region" description="Acidic residues" evidence="6">
    <location>
        <begin position="178"/>
        <end position="188"/>
    </location>
</feature>
<feature type="compositionally biased region" description="Basic and acidic residues" evidence="6">
    <location>
        <begin position="146"/>
        <end position="157"/>
    </location>
</feature>
<dbReference type="InterPro" id="IPR047867">
    <property type="entry name" value="Ribosomal_uL22_bac/org-type"/>
</dbReference>
<dbReference type="GO" id="GO:0022625">
    <property type="term" value="C:cytosolic large ribosomal subunit"/>
    <property type="evidence" value="ECO:0007669"/>
    <property type="project" value="TreeGrafter"/>
</dbReference>
<evidence type="ECO:0000256" key="4">
    <source>
        <dbReference type="ARBA" id="ARBA00022980"/>
    </source>
</evidence>
<dbReference type="CDD" id="cd00336">
    <property type="entry name" value="Ribosomal_L22"/>
    <property type="match status" value="1"/>
</dbReference>
<evidence type="ECO:0000256" key="5">
    <source>
        <dbReference type="ARBA" id="ARBA00023274"/>
    </source>
</evidence>
<protein>
    <submittedName>
        <fullName evidence="10">Unannotated protein</fullName>
    </submittedName>
</protein>
<organism evidence="10">
    <name type="scientific">freshwater metagenome</name>
    <dbReference type="NCBI Taxonomy" id="449393"/>
    <lineage>
        <taxon>unclassified sequences</taxon>
        <taxon>metagenomes</taxon>
        <taxon>ecological metagenomes</taxon>
    </lineage>
</organism>